<name>A0A026WZK8_OOCBI</name>
<reference evidence="2 3" key="1">
    <citation type="journal article" date="2014" name="Curr. Biol.">
        <title>The genome of the clonal raider ant Cerapachys biroi.</title>
        <authorList>
            <person name="Oxley P.R."/>
            <person name="Ji L."/>
            <person name="Fetter-Pruneda I."/>
            <person name="McKenzie S.K."/>
            <person name="Li C."/>
            <person name="Hu H."/>
            <person name="Zhang G."/>
            <person name="Kronauer D.J."/>
        </authorList>
    </citation>
    <scope>NUCLEOTIDE SEQUENCE [LARGE SCALE GENOMIC DNA]</scope>
</reference>
<evidence type="ECO:0000313" key="2">
    <source>
        <dbReference type="EMBL" id="EZA61500.1"/>
    </source>
</evidence>
<dbReference type="AlphaFoldDB" id="A0A026WZK8"/>
<dbReference type="OMA" id="GRHEHTR"/>
<accession>A0A026WZK8</accession>
<keyword evidence="3" id="KW-1185">Reference proteome</keyword>
<sequence length="108" mass="11472">MYLRSRQGAAQGRHEHTREAVGAGAAAACGRRDPGSSSSRAKGGTKEKSASRYRDLVSAPQPQPRPLRGGSAGRGVSDLVCRKRGMSEGERATITPRIGWRKLTDPGD</sequence>
<gene>
    <name evidence="2" type="ORF">X777_07833</name>
</gene>
<dbReference type="EMBL" id="KK107054">
    <property type="protein sequence ID" value="EZA61500.1"/>
    <property type="molecule type" value="Genomic_DNA"/>
</dbReference>
<evidence type="ECO:0000313" key="3">
    <source>
        <dbReference type="Proteomes" id="UP000053097"/>
    </source>
</evidence>
<organism evidence="2 3">
    <name type="scientific">Ooceraea biroi</name>
    <name type="common">Clonal raider ant</name>
    <name type="synonym">Cerapachys biroi</name>
    <dbReference type="NCBI Taxonomy" id="2015173"/>
    <lineage>
        <taxon>Eukaryota</taxon>
        <taxon>Metazoa</taxon>
        <taxon>Ecdysozoa</taxon>
        <taxon>Arthropoda</taxon>
        <taxon>Hexapoda</taxon>
        <taxon>Insecta</taxon>
        <taxon>Pterygota</taxon>
        <taxon>Neoptera</taxon>
        <taxon>Endopterygota</taxon>
        <taxon>Hymenoptera</taxon>
        <taxon>Apocrita</taxon>
        <taxon>Aculeata</taxon>
        <taxon>Formicoidea</taxon>
        <taxon>Formicidae</taxon>
        <taxon>Dorylinae</taxon>
        <taxon>Ooceraea</taxon>
    </lineage>
</organism>
<feature type="compositionally biased region" description="Basic and acidic residues" evidence="1">
    <location>
        <begin position="44"/>
        <end position="55"/>
    </location>
</feature>
<protein>
    <submittedName>
        <fullName evidence="2">Uncharacterized protein</fullName>
    </submittedName>
</protein>
<feature type="region of interest" description="Disordered" evidence="1">
    <location>
        <begin position="1"/>
        <end position="108"/>
    </location>
</feature>
<evidence type="ECO:0000256" key="1">
    <source>
        <dbReference type="SAM" id="MobiDB-lite"/>
    </source>
</evidence>
<feature type="compositionally biased region" description="Low complexity" evidence="1">
    <location>
        <begin position="20"/>
        <end position="29"/>
    </location>
</feature>
<dbReference type="Proteomes" id="UP000053097">
    <property type="component" value="Unassembled WGS sequence"/>
</dbReference>
<proteinExistence type="predicted"/>